<gene>
    <name evidence="10" type="ORF">PJIAN_3342</name>
</gene>
<name>A0A170ZUY1_9BACT</name>
<dbReference type="InterPro" id="IPR007507">
    <property type="entry name" value="Glycos_transf_N"/>
</dbReference>
<comment type="subcellular location">
    <subcellularLocation>
        <location evidence="8">Cell membrane</location>
    </subcellularLocation>
</comment>
<reference evidence="11" key="1">
    <citation type="submission" date="2016-04" db="EMBL/GenBank/DDBJ databases">
        <title>Draft genome sequence of Paludibacter jiangxiensis strain NM7.</title>
        <authorList>
            <person name="Qiu Y."/>
            <person name="Matsuura N."/>
            <person name="Ohashi A."/>
            <person name="Tourlousse M.D."/>
            <person name="Sekiguchi Y."/>
        </authorList>
    </citation>
    <scope>NUCLEOTIDE SEQUENCE [LARGE SCALE GENOMIC DNA]</scope>
    <source>
        <strain evidence="11">NM7</strain>
    </source>
</reference>
<reference evidence="11" key="2">
    <citation type="journal article" date="2017" name="Genome Announc.">
        <title>Draft genome sequence of Paludibacter jiangxiensis NM7(T), a propionate-producing fermentative bacterium.</title>
        <authorList>
            <person name="Qiu Y.-L."/>
            <person name="Tourlousse D.M."/>
            <person name="Matsuura N."/>
            <person name="Ohashi A."/>
            <person name="Sekiguchi Y."/>
        </authorList>
    </citation>
    <scope>NUCLEOTIDE SEQUENCE [LARGE SCALE GENOMIC DNA]</scope>
    <source>
        <strain evidence="11">NM7</strain>
    </source>
</reference>
<comment type="similarity">
    <text evidence="8">Belongs to the glycosyltransferase group 1 family.</text>
</comment>
<keyword evidence="8" id="KW-1003">Cell membrane</keyword>
<comment type="function">
    <text evidence="8">Involved in lipopolysaccharide (LPS) biosynthesis. Catalyzes the transfer of 3-deoxy-D-manno-octulosonate (Kdo) residue(s) from CMP-Kdo to lipid IV(A), the tetraacyldisaccharide-1,4'-bisphosphate precursor of lipid A.</text>
</comment>
<evidence type="ECO:0000256" key="2">
    <source>
        <dbReference type="ARBA" id="ARBA00012621"/>
    </source>
</evidence>
<dbReference type="SUPFAM" id="SSF53756">
    <property type="entry name" value="UDP-Glycosyltransferase/glycogen phosphorylase"/>
    <property type="match status" value="1"/>
</dbReference>
<evidence type="ECO:0000256" key="8">
    <source>
        <dbReference type="RuleBase" id="RU365103"/>
    </source>
</evidence>
<comment type="catalytic activity">
    <reaction evidence="6 8">
        <text>lipid IVA (E. coli) + CMP-3-deoxy-beta-D-manno-octulosonate = alpha-Kdo-(2-&gt;6)-lipid IVA (E. coli) + CMP + H(+)</text>
        <dbReference type="Rhea" id="RHEA:28066"/>
        <dbReference type="ChEBI" id="CHEBI:15378"/>
        <dbReference type="ChEBI" id="CHEBI:58603"/>
        <dbReference type="ChEBI" id="CHEBI:60364"/>
        <dbReference type="ChEBI" id="CHEBI:60377"/>
        <dbReference type="ChEBI" id="CHEBI:85987"/>
        <dbReference type="EC" id="2.4.99.12"/>
    </reaction>
</comment>
<feature type="domain" description="3-deoxy-D-manno-octulosonic-acid transferase N-terminal" evidence="9">
    <location>
        <begin position="22"/>
        <end position="206"/>
    </location>
</feature>
<dbReference type="UniPathway" id="UPA00958"/>
<evidence type="ECO:0000256" key="7">
    <source>
        <dbReference type="PIRSR" id="PIRSR639901-1"/>
    </source>
</evidence>
<dbReference type="EC" id="2.4.99.12" evidence="2 8"/>
<dbReference type="Gene3D" id="3.40.50.11720">
    <property type="entry name" value="3-Deoxy-D-manno-octulosonic-acid transferase, N-terminal domain"/>
    <property type="match status" value="1"/>
</dbReference>
<evidence type="ECO:0000256" key="6">
    <source>
        <dbReference type="ARBA" id="ARBA00049183"/>
    </source>
</evidence>
<evidence type="ECO:0000256" key="5">
    <source>
        <dbReference type="ARBA" id="ARBA00031445"/>
    </source>
</evidence>
<dbReference type="Proteomes" id="UP000076586">
    <property type="component" value="Unassembled WGS sequence"/>
</dbReference>
<dbReference type="GO" id="GO:0005886">
    <property type="term" value="C:plasma membrane"/>
    <property type="evidence" value="ECO:0007669"/>
    <property type="project" value="UniProtKB-SubCell"/>
</dbReference>
<keyword evidence="4 8" id="KW-0808">Transferase</keyword>
<organism evidence="10 11">
    <name type="scientific">Paludibacter jiangxiensis</name>
    <dbReference type="NCBI Taxonomy" id="681398"/>
    <lineage>
        <taxon>Bacteria</taxon>
        <taxon>Pseudomonadati</taxon>
        <taxon>Bacteroidota</taxon>
        <taxon>Bacteroidia</taxon>
        <taxon>Bacteroidales</taxon>
        <taxon>Paludibacteraceae</taxon>
        <taxon>Paludibacter</taxon>
    </lineage>
</organism>
<dbReference type="GO" id="GO:0009244">
    <property type="term" value="P:lipopolysaccharide core region biosynthetic process"/>
    <property type="evidence" value="ECO:0007669"/>
    <property type="project" value="UniProtKB-UniRule"/>
</dbReference>
<evidence type="ECO:0000313" key="11">
    <source>
        <dbReference type="Proteomes" id="UP000076586"/>
    </source>
</evidence>
<evidence type="ECO:0000256" key="3">
    <source>
        <dbReference type="ARBA" id="ARBA00019077"/>
    </source>
</evidence>
<proteinExistence type="inferred from homology"/>
<comment type="pathway">
    <text evidence="1 8">Bacterial outer membrane biogenesis; LPS core biosynthesis.</text>
</comment>
<protein>
    <recommendedName>
        <fullName evidence="3 8">3-deoxy-D-manno-octulosonic acid transferase</fullName>
        <shortName evidence="8">Kdo transferase</shortName>
        <ecNumber evidence="2 8">2.4.99.12</ecNumber>
    </recommendedName>
    <alternativeName>
        <fullName evidence="5 8">Lipid IV(A) 3-deoxy-D-manno-octulosonic acid transferase</fullName>
    </alternativeName>
</protein>
<dbReference type="PANTHER" id="PTHR42755:SF1">
    <property type="entry name" value="3-DEOXY-D-MANNO-OCTULOSONIC ACID TRANSFERASE, MITOCHONDRIAL-RELATED"/>
    <property type="match status" value="1"/>
</dbReference>
<keyword evidence="8" id="KW-0472">Membrane</keyword>
<dbReference type="Gene3D" id="3.40.50.2000">
    <property type="entry name" value="Glycogen Phosphorylase B"/>
    <property type="match status" value="1"/>
</dbReference>
<dbReference type="STRING" id="681398.PJIAN_3342"/>
<evidence type="ECO:0000259" key="9">
    <source>
        <dbReference type="Pfam" id="PF04413"/>
    </source>
</evidence>
<keyword evidence="8" id="KW-0448">Lipopolysaccharide biosynthesis</keyword>
<dbReference type="OrthoDB" id="9789797at2"/>
<dbReference type="AlphaFoldDB" id="A0A170ZUY1"/>
<dbReference type="Pfam" id="PF04413">
    <property type="entry name" value="Glycos_transf_N"/>
    <property type="match status" value="1"/>
</dbReference>
<dbReference type="InterPro" id="IPR038107">
    <property type="entry name" value="Glycos_transf_N_sf"/>
</dbReference>
<dbReference type="InterPro" id="IPR039901">
    <property type="entry name" value="Kdotransferase"/>
</dbReference>
<feature type="active site" description="Proton acceptor" evidence="7">
    <location>
        <position position="60"/>
    </location>
</feature>
<dbReference type="RefSeq" id="WP_068703855.1">
    <property type="nucleotide sequence ID" value="NZ_BDCR01000003.1"/>
</dbReference>
<comment type="caution">
    <text evidence="10">The sequence shown here is derived from an EMBL/GenBank/DDBJ whole genome shotgun (WGS) entry which is preliminary data.</text>
</comment>
<dbReference type="GO" id="GO:0043842">
    <property type="term" value="F:Kdo transferase activity"/>
    <property type="evidence" value="ECO:0007669"/>
    <property type="project" value="UniProtKB-EC"/>
</dbReference>
<evidence type="ECO:0000256" key="4">
    <source>
        <dbReference type="ARBA" id="ARBA00022679"/>
    </source>
</evidence>
<keyword evidence="11" id="KW-1185">Reference proteome</keyword>
<accession>A0A170ZUY1</accession>
<sequence length="407" mass="45710">MFLLYNSGIALYQAGIKLAAKWNEKAGLLAKGQNSSFSILQDKIIPGQKYVWFHASSLGEFEQGRPLIEELKRRSPEKKVVLTFFSPSGYEVRKNYTGADVVVYLPMDTPGNVCRFLDIVKPEKAVFIKYEFWANYLTELKKRGIPTYLVSAIFRPQQAFFKWYGGWYRKLLSAFTHLYVQDNSSEELLKTIGVTNVTVAGDTRFDRVAEIAAQAKELPLVEAFAKGRRVLVAGSSWPLDEDILFDYFNSHDDLFLIVAPHVTSESHIEDICRKLKRPFARYTKTDEQYAAQADCLIIDCIGLLSSIYRYGQIAYIGGGFGVGIHNVLEAAVYGVPVIFGPNYHKFREACGLIDAGGSFSVSESQQYVTLMDKLLQNNDYLLECGKNSADFVNGNLGATDLIMHKLA</sequence>
<dbReference type="EMBL" id="BDCR01000003">
    <property type="protein sequence ID" value="GAT63030.1"/>
    <property type="molecule type" value="Genomic_DNA"/>
</dbReference>
<evidence type="ECO:0000256" key="1">
    <source>
        <dbReference type="ARBA" id="ARBA00004713"/>
    </source>
</evidence>
<evidence type="ECO:0000313" key="10">
    <source>
        <dbReference type="EMBL" id="GAT63030.1"/>
    </source>
</evidence>
<dbReference type="GO" id="GO:0009245">
    <property type="term" value="P:lipid A biosynthetic process"/>
    <property type="evidence" value="ECO:0007669"/>
    <property type="project" value="TreeGrafter"/>
</dbReference>
<dbReference type="PANTHER" id="PTHR42755">
    <property type="entry name" value="3-DEOXY-MANNO-OCTULOSONATE CYTIDYLYLTRANSFERASE"/>
    <property type="match status" value="1"/>
</dbReference>